<proteinExistence type="predicted"/>
<keyword evidence="2" id="KW-1185">Reference proteome</keyword>
<dbReference type="Proteomes" id="UP000092460">
    <property type="component" value="Unassembled WGS sequence"/>
</dbReference>
<sequence>MVLVSLDKVVIIVIVYEMEHSSVEERTRRSSIYEEYWLVEARFNMTSMEMVTSTSAARTPEHFIPIEKRFNLSNRSALCRRTQELFKHEPASCNKSCDPQIYLNCMASNLTLANGRHPPERHYLQLPRFRDSLQAHR</sequence>
<name>A0A1B0BET7_9MUSC</name>
<dbReference type="VEuPathDB" id="VectorBase:GPPI027730"/>
<reference evidence="1" key="2">
    <citation type="submission" date="2020-05" db="UniProtKB">
        <authorList>
            <consortium name="EnsemblMetazoa"/>
        </authorList>
    </citation>
    <scope>IDENTIFICATION</scope>
    <source>
        <strain evidence="1">IAEA</strain>
    </source>
</reference>
<reference evidence="2" key="1">
    <citation type="submission" date="2015-01" db="EMBL/GenBank/DDBJ databases">
        <authorList>
            <person name="Aksoy S."/>
            <person name="Warren W."/>
            <person name="Wilson R.K."/>
        </authorList>
    </citation>
    <scope>NUCLEOTIDE SEQUENCE [LARGE SCALE GENOMIC DNA]</scope>
    <source>
        <strain evidence="2">IAEA</strain>
    </source>
</reference>
<dbReference type="AlphaFoldDB" id="A0A1B0BET7"/>
<protein>
    <submittedName>
        <fullName evidence="1">Uncharacterized protein</fullName>
    </submittedName>
</protein>
<evidence type="ECO:0000313" key="1">
    <source>
        <dbReference type="EnsemblMetazoa" id="GPPI027730-PA"/>
    </source>
</evidence>
<organism evidence="1 2">
    <name type="scientific">Glossina palpalis gambiensis</name>
    <dbReference type="NCBI Taxonomy" id="67801"/>
    <lineage>
        <taxon>Eukaryota</taxon>
        <taxon>Metazoa</taxon>
        <taxon>Ecdysozoa</taxon>
        <taxon>Arthropoda</taxon>
        <taxon>Hexapoda</taxon>
        <taxon>Insecta</taxon>
        <taxon>Pterygota</taxon>
        <taxon>Neoptera</taxon>
        <taxon>Endopterygota</taxon>
        <taxon>Diptera</taxon>
        <taxon>Brachycera</taxon>
        <taxon>Muscomorpha</taxon>
        <taxon>Hippoboscoidea</taxon>
        <taxon>Glossinidae</taxon>
        <taxon>Glossina</taxon>
    </lineage>
</organism>
<dbReference type="EMBL" id="JXJN01013014">
    <property type="status" value="NOT_ANNOTATED_CDS"/>
    <property type="molecule type" value="Genomic_DNA"/>
</dbReference>
<evidence type="ECO:0000313" key="2">
    <source>
        <dbReference type="Proteomes" id="UP000092460"/>
    </source>
</evidence>
<accession>A0A1B0BET7</accession>
<dbReference type="EnsemblMetazoa" id="GPPI027730-RA">
    <property type="protein sequence ID" value="GPPI027730-PA"/>
    <property type="gene ID" value="GPPI027730"/>
</dbReference>